<comment type="caution">
    <text evidence="1">The sequence shown here is derived from an EMBL/GenBank/DDBJ whole genome shotgun (WGS) entry which is preliminary data.</text>
</comment>
<evidence type="ECO:0000313" key="1">
    <source>
        <dbReference type="EMBL" id="MPN29441.1"/>
    </source>
</evidence>
<protein>
    <recommendedName>
        <fullName evidence="2">2,3-bisphosphoglycerate-dependent phosphoglycerate mutase</fullName>
    </recommendedName>
</protein>
<name>A0A645GR98_9ZZZZ</name>
<evidence type="ECO:0008006" key="2">
    <source>
        <dbReference type="Google" id="ProtNLM"/>
    </source>
</evidence>
<sequence length="150" mass="17005">MYVSSLKRALQTAEEINKTLHISPIVSDVIREVNAGAGNGQSREWYNKNKKTQSDLYDPDYKPFEDAESDRELWSRVYPFYQSIISSDEEKILIVSHGTALSFLQSMLIGDDFGGIAKRRFIGRGGTVMKFIIEKNEKTTFGGIFSQINI</sequence>
<dbReference type="InterPro" id="IPR013078">
    <property type="entry name" value="His_Pase_superF_clade-1"/>
</dbReference>
<dbReference type="CDD" id="cd07067">
    <property type="entry name" value="HP_PGM_like"/>
    <property type="match status" value="1"/>
</dbReference>
<dbReference type="Pfam" id="PF00300">
    <property type="entry name" value="His_Phos_1"/>
    <property type="match status" value="1"/>
</dbReference>
<accession>A0A645GR98</accession>
<dbReference type="EMBL" id="VSSQ01080149">
    <property type="protein sequence ID" value="MPN29441.1"/>
    <property type="molecule type" value="Genomic_DNA"/>
</dbReference>
<gene>
    <name evidence="1" type="ORF">SDC9_176894</name>
</gene>
<proteinExistence type="predicted"/>
<dbReference type="Gene3D" id="3.40.50.1240">
    <property type="entry name" value="Phosphoglycerate mutase-like"/>
    <property type="match status" value="1"/>
</dbReference>
<dbReference type="AlphaFoldDB" id="A0A645GR98"/>
<dbReference type="InterPro" id="IPR029033">
    <property type="entry name" value="His_PPase_superfam"/>
</dbReference>
<dbReference type="SUPFAM" id="SSF53254">
    <property type="entry name" value="Phosphoglycerate mutase-like"/>
    <property type="match status" value="1"/>
</dbReference>
<organism evidence="1">
    <name type="scientific">bioreactor metagenome</name>
    <dbReference type="NCBI Taxonomy" id="1076179"/>
    <lineage>
        <taxon>unclassified sequences</taxon>
        <taxon>metagenomes</taxon>
        <taxon>ecological metagenomes</taxon>
    </lineage>
</organism>
<reference evidence="1" key="1">
    <citation type="submission" date="2019-08" db="EMBL/GenBank/DDBJ databases">
        <authorList>
            <person name="Kucharzyk K."/>
            <person name="Murdoch R.W."/>
            <person name="Higgins S."/>
            <person name="Loffler F."/>
        </authorList>
    </citation>
    <scope>NUCLEOTIDE SEQUENCE</scope>
</reference>